<gene>
    <name evidence="3" type="ORF">OXD698_LOCUS38876</name>
</gene>
<dbReference type="GO" id="GO:0031122">
    <property type="term" value="P:cytoplasmic microtubule organization"/>
    <property type="evidence" value="ECO:0007669"/>
    <property type="project" value="TreeGrafter"/>
</dbReference>
<accession>A0A819Z7Q3</accession>
<evidence type="ECO:0000313" key="4">
    <source>
        <dbReference type="Proteomes" id="UP000663844"/>
    </source>
</evidence>
<dbReference type="PANTHER" id="PTHR18947:SF28">
    <property type="entry name" value="GIRDIN, ISOFORM A"/>
    <property type="match status" value="1"/>
</dbReference>
<comment type="caution">
    <text evidence="3">The sequence shown here is derived from an EMBL/GenBank/DDBJ whole genome shotgun (WGS) entry which is preliminary data.</text>
</comment>
<feature type="compositionally biased region" description="Basic and acidic residues" evidence="2">
    <location>
        <begin position="401"/>
        <end position="412"/>
    </location>
</feature>
<feature type="compositionally biased region" description="Polar residues" evidence="2">
    <location>
        <begin position="365"/>
        <end position="396"/>
    </location>
</feature>
<dbReference type="Proteomes" id="UP000663844">
    <property type="component" value="Unassembled WGS sequence"/>
</dbReference>
<name>A0A819Z7Q3_9BILA</name>
<keyword evidence="1" id="KW-0175">Coiled coil</keyword>
<feature type="region of interest" description="Disordered" evidence="2">
    <location>
        <begin position="466"/>
        <end position="497"/>
    </location>
</feature>
<dbReference type="GO" id="GO:0005813">
    <property type="term" value="C:centrosome"/>
    <property type="evidence" value="ECO:0007669"/>
    <property type="project" value="TreeGrafter"/>
</dbReference>
<dbReference type="GO" id="GO:0005737">
    <property type="term" value="C:cytoplasm"/>
    <property type="evidence" value="ECO:0007669"/>
    <property type="project" value="TreeGrafter"/>
</dbReference>
<evidence type="ECO:0000256" key="1">
    <source>
        <dbReference type="SAM" id="Coils"/>
    </source>
</evidence>
<proteinExistence type="predicted"/>
<feature type="non-terminal residue" evidence="3">
    <location>
        <position position="561"/>
    </location>
</feature>
<protein>
    <submittedName>
        <fullName evidence="3">Uncharacterized protein</fullName>
    </submittedName>
</protein>
<dbReference type="GO" id="GO:0008017">
    <property type="term" value="F:microtubule binding"/>
    <property type="evidence" value="ECO:0007669"/>
    <property type="project" value="TreeGrafter"/>
</dbReference>
<dbReference type="GO" id="GO:0030705">
    <property type="term" value="P:cytoskeleton-dependent intracellular transport"/>
    <property type="evidence" value="ECO:0007669"/>
    <property type="project" value="TreeGrafter"/>
</dbReference>
<dbReference type="PANTHER" id="PTHR18947">
    <property type="entry name" value="HOOK PROTEINS"/>
    <property type="match status" value="1"/>
</dbReference>
<feature type="region of interest" description="Disordered" evidence="2">
    <location>
        <begin position="365"/>
        <end position="449"/>
    </location>
</feature>
<feature type="compositionally biased region" description="Acidic residues" evidence="2">
    <location>
        <begin position="424"/>
        <end position="433"/>
    </location>
</feature>
<evidence type="ECO:0000256" key="2">
    <source>
        <dbReference type="SAM" id="MobiDB-lite"/>
    </source>
</evidence>
<dbReference type="EMBL" id="CAJOAZ010007577">
    <property type="protein sequence ID" value="CAF4165827.1"/>
    <property type="molecule type" value="Genomic_DNA"/>
</dbReference>
<reference evidence="3" key="1">
    <citation type="submission" date="2021-02" db="EMBL/GenBank/DDBJ databases">
        <authorList>
            <person name="Nowell W R."/>
        </authorList>
    </citation>
    <scope>NUCLEOTIDE SEQUENCE</scope>
</reference>
<organism evidence="3 4">
    <name type="scientific">Adineta steineri</name>
    <dbReference type="NCBI Taxonomy" id="433720"/>
    <lineage>
        <taxon>Eukaryota</taxon>
        <taxon>Metazoa</taxon>
        <taxon>Spiralia</taxon>
        <taxon>Gnathifera</taxon>
        <taxon>Rotifera</taxon>
        <taxon>Eurotatoria</taxon>
        <taxon>Bdelloidea</taxon>
        <taxon>Adinetida</taxon>
        <taxon>Adinetidae</taxon>
        <taxon>Adineta</taxon>
    </lineage>
</organism>
<feature type="coiled-coil region" evidence="1">
    <location>
        <begin position="14"/>
        <end position="104"/>
    </location>
</feature>
<evidence type="ECO:0000313" key="3">
    <source>
        <dbReference type="EMBL" id="CAF4165827.1"/>
    </source>
</evidence>
<dbReference type="AlphaFoldDB" id="A0A819Z7Q3"/>
<sequence length="561" mass="65326">ELALKSDKVHTSIQRSLKETIETLNHHIQDLQSDKSRLQTDLQQATIRIESLQTENLKQHQLNEQIENDRTLALNSCQHFQQTNEQLINDHDQLQKLYTKLEHEFDTTINQLTDQRTTNRMLTKECKYLQMELDTIVKEKQNLLNRISYLLKQIHQYENKLAEQKPFDEQYLLLQKQYEIQTNDFQDAININQNLKQQLDELKLELSKTRSDFATIQMKYTNVNAEYANLISKYEFLEQQTERTEEEKSQLIEQLHNLVQQNQNVLAQALSNKDLFHEEARGYLEQLHQLMRQKELLEMKIMEQYKNMTIHKPRRSRGLIQSVSRKTRNILDRLANRRTRTSSADGQLYHGDLNERAISPCSSLADNASTPISHARSTTPDVISSSLTSARHNQPLASEIYKNRKETDRLHQSTDSLADSSSKDEEEDEEEREESLVTDNTKSSAPIRIGLQSKTSEFILNNHRQSPFRPIRDSPGLQHSLNDISSSTSNQRRCSSTQSFLIHPNQNNNNNNNNNIHSSIRRHRLRSSITSSPLALKQSQLSDQQQIPYNDQVFITEFGAI</sequence>
<feature type="coiled-coil region" evidence="1">
    <location>
        <begin position="185"/>
        <end position="307"/>
    </location>
</feature>
<dbReference type="GO" id="GO:0051959">
    <property type="term" value="F:dynein light intermediate chain binding"/>
    <property type="evidence" value="ECO:0007669"/>
    <property type="project" value="TreeGrafter"/>
</dbReference>
<feature type="compositionally biased region" description="Low complexity" evidence="2">
    <location>
        <begin position="485"/>
        <end position="497"/>
    </location>
</feature>